<dbReference type="PANTHER" id="PTHR43177">
    <property type="entry name" value="PROTEIN NRFC"/>
    <property type="match status" value="1"/>
</dbReference>
<dbReference type="SUPFAM" id="SSF54862">
    <property type="entry name" value="4Fe-4S ferredoxins"/>
    <property type="match status" value="1"/>
</dbReference>
<name>A0A915U8R7_9BACT</name>
<evidence type="ECO:0000256" key="4">
    <source>
        <dbReference type="ARBA" id="ARBA00023014"/>
    </source>
</evidence>
<dbReference type="KEGG" id="ddu:GF1_06470"/>
<evidence type="ECO:0000256" key="1">
    <source>
        <dbReference type="ARBA" id="ARBA00022485"/>
    </source>
</evidence>
<feature type="domain" description="4Fe-4S ferredoxin-type" evidence="6">
    <location>
        <begin position="49"/>
        <end position="79"/>
    </location>
</feature>
<dbReference type="PANTHER" id="PTHR43177:SF3">
    <property type="entry name" value="PROTEIN NRFC HOMOLOG"/>
    <property type="match status" value="1"/>
</dbReference>
<proteinExistence type="predicted"/>
<dbReference type="PROSITE" id="PS51379">
    <property type="entry name" value="4FE4S_FER_2"/>
    <property type="match status" value="2"/>
</dbReference>
<evidence type="ECO:0000256" key="2">
    <source>
        <dbReference type="ARBA" id="ARBA00022723"/>
    </source>
</evidence>
<evidence type="ECO:0000259" key="6">
    <source>
        <dbReference type="PROSITE" id="PS51379"/>
    </source>
</evidence>
<dbReference type="Pfam" id="PF13247">
    <property type="entry name" value="Fer4_11"/>
    <property type="match status" value="1"/>
</dbReference>
<evidence type="ECO:0000256" key="3">
    <source>
        <dbReference type="ARBA" id="ARBA00023004"/>
    </source>
</evidence>
<keyword evidence="3" id="KW-0408">Iron</keyword>
<dbReference type="GO" id="GO:0046872">
    <property type="term" value="F:metal ion binding"/>
    <property type="evidence" value="ECO:0007669"/>
    <property type="project" value="UniProtKB-KW"/>
</dbReference>
<organism evidence="7 8">
    <name type="scientific">Desulfolithobacter dissulfuricans</name>
    <dbReference type="NCBI Taxonomy" id="2795293"/>
    <lineage>
        <taxon>Bacteria</taxon>
        <taxon>Pseudomonadati</taxon>
        <taxon>Thermodesulfobacteriota</taxon>
        <taxon>Desulfobulbia</taxon>
        <taxon>Desulfobulbales</taxon>
        <taxon>Desulfobulbaceae</taxon>
        <taxon>Desulfolithobacter</taxon>
    </lineage>
</organism>
<reference evidence="7" key="1">
    <citation type="submission" date="2020-12" db="EMBL/GenBank/DDBJ databases">
        <title>Desulfobium dissulfuricans gen. nov., sp. nov., a novel mesophilic, sulfate-reducing bacterium isolated from a deep-sea hydrothermal vent.</title>
        <authorList>
            <person name="Hashimoto Y."/>
            <person name="Tame A."/>
            <person name="Sawayama S."/>
            <person name="Miyazaki J."/>
            <person name="Takai K."/>
            <person name="Nakagawa S."/>
        </authorList>
    </citation>
    <scope>NUCLEOTIDE SEQUENCE</scope>
    <source>
        <strain evidence="7">GF1</strain>
    </source>
</reference>
<keyword evidence="5" id="KW-0472">Membrane</keyword>
<keyword evidence="2" id="KW-0479">Metal-binding</keyword>
<dbReference type="Gene3D" id="3.30.70.20">
    <property type="match status" value="2"/>
</dbReference>
<keyword evidence="4" id="KW-0411">Iron-sulfur</keyword>
<accession>A0A915U8R7</accession>
<dbReference type="InterPro" id="IPR017896">
    <property type="entry name" value="4Fe4S_Fe-S-bd"/>
</dbReference>
<dbReference type="PROSITE" id="PS51318">
    <property type="entry name" value="TAT"/>
    <property type="match status" value="1"/>
</dbReference>
<dbReference type="PROSITE" id="PS00198">
    <property type="entry name" value="4FE4S_FER_1"/>
    <property type="match status" value="1"/>
</dbReference>
<protein>
    <submittedName>
        <fullName evidence="7">4Fe-4S ferredoxin</fullName>
    </submittedName>
</protein>
<dbReference type="CDD" id="cd10551">
    <property type="entry name" value="PsrB"/>
    <property type="match status" value="1"/>
</dbReference>
<keyword evidence="8" id="KW-1185">Reference proteome</keyword>
<dbReference type="GO" id="GO:0051539">
    <property type="term" value="F:4 iron, 4 sulfur cluster binding"/>
    <property type="evidence" value="ECO:0007669"/>
    <property type="project" value="UniProtKB-KW"/>
</dbReference>
<evidence type="ECO:0000313" key="7">
    <source>
        <dbReference type="EMBL" id="BCO08271.1"/>
    </source>
</evidence>
<feature type="transmembrane region" description="Helical" evidence="5">
    <location>
        <begin position="12"/>
        <end position="30"/>
    </location>
</feature>
<dbReference type="Proteomes" id="UP001063350">
    <property type="component" value="Chromosome"/>
</dbReference>
<dbReference type="AlphaFoldDB" id="A0A915U8R7"/>
<feature type="domain" description="4Fe-4S ferredoxin-type" evidence="6">
    <location>
        <begin position="156"/>
        <end position="185"/>
    </location>
</feature>
<dbReference type="EMBL" id="AP024233">
    <property type="protein sequence ID" value="BCO08271.1"/>
    <property type="molecule type" value="Genomic_DNA"/>
</dbReference>
<evidence type="ECO:0000313" key="8">
    <source>
        <dbReference type="Proteomes" id="UP001063350"/>
    </source>
</evidence>
<sequence length="280" mass="31084">MEDDRKKERRVFLKSAGAVLVGSAAVTGLMTETAVARKGKGKGKKRPRWGMVIDIRRCVGCYSCQITCKMENSLPMVGFGAWVTTMEKGSFPEAKRPFLPHLCNHCEGTETVGRMLVPPCVKACPEYPKPTREIYITPEGKKIRYSIGATYKRPDGAILYNNELCIGCGKCIKACPYGARFFNPNVRLTRKDKEGPFGIGKCTFCIHRLDQGLEPACVKSCVGRARIFGDLSDPESEVSKLIKENKTKVLLPEKNTSPNVYYIDLDDELAALNEHANPKI</sequence>
<dbReference type="InterPro" id="IPR006311">
    <property type="entry name" value="TAT_signal"/>
</dbReference>
<dbReference type="InterPro" id="IPR050954">
    <property type="entry name" value="ET_IronSulfur_Cluster-Binding"/>
</dbReference>
<keyword evidence="5" id="KW-0812">Transmembrane</keyword>
<keyword evidence="5" id="KW-1133">Transmembrane helix</keyword>
<keyword evidence="1" id="KW-0004">4Fe-4S</keyword>
<gene>
    <name evidence="7" type="ORF">GF1_06470</name>
</gene>
<evidence type="ECO:0000256" key="5">
    <source>
        <dbReference type="SAM" id="Phobius"/>
    </source>
</evidence>
<dbReference type="InterPro" id="IPR017900">
    <property type="entry name" value="4Fe4S_Fe_S_CS"/>
</dbReference>